<feature type="region of interest" description="Disordered" evidence="1">
    <location>
        <begin position="65"/>
        <end position="138"/>
    </location>
</feature>
<protein>
    <submittedName>
        <fullName evidence="2">Uncharacterized protein</fullName>
    </submittedName>
</protein>
<keyword evidence="3" id="KW-1185">Reference proteome</keyword>
<gene>
    <name evidence="2" type="ORF">NCGR_LOCUS67777</name>
</gene>
<evidence type="ECO:0000313" key="3">
    <source>
        <dbReference type="Proteomes" id="UP000604825"/>
    </source>
</evidence>
<comment type="caution">
    <text evidence="2">The sequence shown here is derived from an EMBL/GenBank/DDBJ whole genome shotgun (WGS) entry which is preliminary data.</text>
</comment>
<name>A0A811SLK6_9POAL</name>
<sequence length="239" mass="26552">MKTHRLLYLAGTKKITNTSYVLQYPFIKWRIQSGEADKYDPKIAFDDFSIAHENVICVRMRGEEKDGCNGSIEQPQMGGAGVADEGATQRQPAGRSHDSDESVKTRMEETGRDEPAVGDGAGEAEGVGSKNGDDGCGVRTTGRAWRVEERSHFMDAGVAARMEARRLRSRAMGPLSHGRRAACEWWPLLPRALTRRAGGGAQERATRRTLGKGRLRPEVEPRLQAYEKPLAPEEEQWEE</sequence>
<reference evidence="2" key="1">
    <citation type="submission" date="2020-10" db="EMBL/GenBank/DDBJ databases">
        <authorList>
            <person name="Han B."/>
            <person name="Lu T."/>
            <person name="Zhao Q."/>
            <person name="Huang X."/>
            <person name="Zhao Y."/>
        </authorList>
    </citation>
    <scope>NUCLEOTIDE SEQUENCE</scope>
</reference>
<feature type="compositionally biased region" description="Basic and acidic residues" evidence="1">
    <location>
        <begin position="95"/>
        <end position="115"/>
    </location>
</feature>
<dbReference type="AlphaFoldDB" id="A0A811SLK6"/>
<organism evidence="2 3">
    <name type="scientific">Miscanthus lutarioriparius</name>
    <dbReference type="NCBI Taxonomy" id="422564"/>
    <lineage>
        <taxon>Eukaryota</taxon>
        <taxon>Viridiplantae</taxon>
        <taxon>Streptophyta</taxon>
        <taxon>Embryophyta</taxon>
        <taxon>Tracheophyta</taxon>
        <taxon>Spermatophyta</taxon>
        <taxon>Magnoliopsida</taxon>
        <taxon>Liliopsida</taxon>
        <taxon>Poales</taxon>
        <taxon>Poaceae</taxon>
        <taxon>PACMAD clade</taxon>
        <taxon>Panicoideae</taxon>
        <taxon>Andropogonodae</taxon>
        <taxon>Andropogoneae</taxon>
        <taxon>Saccharinae</taxon>
        <taxon>Miscanthus</taxon>
    </lineage>
</organism>
<dbReference type="EMBL" id="CAJGYO010000820">
    <property type="protein sequence ID" value="CAD6343679.1"/>
    <property type="molecule type" value="Genomic_DNA"/>
</dbReference>
<evidence type="ECO:0000256" key="1">
    <source>
        <dbReference type="SAM" id="MobiDB-lite"/>
    </source>
</evidence>
<feature type="region of interest" description="Disordered" evidence="1">
    <location>
        <begin position="196"/>
        <end position="239"/>
    </location>
</feature>
<proteinExistence type="predicted"/>
<accession>A0A811SLK6</accession>
<evidence type="ECO:0000313" key="2">
    <source>
        <dbReference type="EMBL" id="CAD6343679.1"/>
    </source>
</evidence>
<dbReference type="Proteomes" id="UP000604825">
    <property type="component" value="Unassembled WGS sequence"/>
</dbReference>